<sequence length="228" mass="25996">MSVETVLMKCVNSECGDTWKTGNIKLSEHEYQLIDPNCDKCGTSGFIEEFLKVIEETPMNEIKRLVEEAKSIYSAWNWDMIEAEMGSSHDRGAFRELVTMYTKMVKHIESPSNQGEATRLREALTEVFNLLEEHQPDWYLGGHYRRMKAALSSHTEDTGIQKVRTTDEGEVAEYIMDSLKKNGFNGTTLEMIDLDEEPIDRLYAGRITIVFDFPDPNAIPGINTEEGQ</sequence>
<reference evidence="1 2" key="1">
    <citation type="submission" date="2019-01" db="EMBL/GenBank/DDBJ databases">
        <title>Complete genome sequence of Cohnella hallensis HS21 isolated from Korean fir (Abies koreana) rhizospheric soil.</title>
        <authorList>
            <person name="Jiang L."/>
            <person name="Kang S.W."/>
            <person name="Kim S."/>
            <person name="Jung J."/>
            <person name="Kim C.Y."/>
            <person name="Kim D.H."/>
            <person name="Kim S.W."/>
            <person name="Lee J."/>
        </authorList>
    </citation>
    <scope>NUCLEOTIDE SEQUENCE [LARGE SCALE GENOMIC DNA]</scope>
    <source>
        <strain evidence="1 2">HS21</strain>
    </source>
</reference>
<evidence type="ECO:0000313" key="2">
    <source>
        <dbReference type="Proteomes" id="UP000289856"/>
    </source>
</evidence>
<protein>
    <submittedName>
        <fullName evidence="1">Uncharacterized protein</fullName>
    </submittedName>
</protein>
<dbReference type="RefSeq" id="WP_130607006.1">
    <property type="nucleotide sequence ID" value="NZ_AP019400.1"/>
</dbReference>
<dbReference type="EMBL" id="AP019400">
    <property type="protein sequence ID" value="BBI32462.1"/>
    <property type="molecule type" value="Genomic_DNA"/>
</dbReference>
<dbReference type="Proteomes" id="UP000289856">
    <property type="component" value="Chromosome"/>
</dbReference>
<dbReference type="AlphaFoldDB" id="A0A3T1D2X8"/>
<name>A0A3T1D2X8_9BACL</name>
<proteinExistence type="predicted"/>
<organism evidence="1 2">
    <name type="scientific">Cohnella abietis</name>
    <dbReference type="NCBI Taxonomy" id="2507935"/>
    <lineage>
        <taxon>Bacteria</taxon>
        <taxon>Bacillati</taxon>
        <taxon>Bacillota</taxon>
        <taxon>Bacilli</taxon>
        <taxon>Bacillales</taxon>
        <taxon>Paenibacillaceae</taxon>
        <taxon>Cohnella</taxon>
    </lineage>
</organism>
<gene>
    <name evidence="1" type="ORF">KCTCHS21_18610</name>
</gene>
<evidence type="ECO:0000313" key="1">
    <source>
        <dbReference type="EMBL" id="BBI32462.1"/>
    </source>
</evidence>
<keyword evidence="2" id="KW-1185">Reference proteome</keyword>
<dbReference type="OrthoDB" id="2667168at2"/>
<dbReference type="KEGG" id="cohn:KCTCHS21_18610"/>
<accession>A0A3T1D2X8</accession>